<gene>
    <name evidence="1" type="ORF">QBC33DRAFT_29286</name>
</gene>
<dbReference type="EMBL" id="MU838997">
    <property type="protein sequence ID" value="KAK1772757.1"/>
    <property type="molecule type" value="Genomic_DNA"/>
</dbReference>
<organism evidence="1 2">
    <name type="scientific">Phialemonium atrogriseum</name>
    <dbReference type="NCBI Taxonomy" id="1093897"/>
    <lineage>
        <taxon>Eukaryota</taxon>
        <taxon>Fungi</taxon>
        <taxon>Dikarya</taxon>
        <taxon>Ascomycota</taxon>
        <taxon>Pezizomycotina</taxon>
        <taxon>Sordariomycetes</taxon>
        <taxon>Sordariomycetidae</taxon>
        <taxon>Cephalothecales</taxon>
        <taxon>Cephalothecaceae</taxon>
        <taxon>Phialemonium</taxon>
    </lineage>
</organism>
<sequence>MDHELWTCRFKTSGSLDPCFIMRLNFSPTSIFPSWISSAKPLKLPQGIKNRKLGHTVYLVRLLDAASHSGKLDPRVFFVRRVSGHLRLDGNL</sequence>
<protein>
    <submittedName>
        <fullName evidence="1">Uncharacterized protein</fullName>
    </submittedName>
</protein>
<reference evidence="1" key="1">
    <citation type="submission" date="2023-06" db="EMBL/GenBank/DDBJ databases">
        <title>Genome-scale phylogeny and comparative genomics of the fungal order Sordariales.</title>
        <authorList>
            <consortium name="Lawrence Berkeley National Laboratory"/>
            <person name="Hensen N."/>
            <person name="Bonometti L."/>
            <person name="Westerberg I."/>
            <person name="Brannstrom I.O."/>
            <person name="Guillou S."/>
            <person name="Cros-Aarteil S."/>
            <person name="Calhoun S."/>
            <person name="Haridas S."/>
            <person name="Kuo A."/>
            <person name="Mondo S."/>
            <person name="Pangilinan J."/>
            <person name="Riley R."/>
            <person name="Labutti K."/>
            <person name="Andreopoulos B."/>
            <person name="Lipzen A."/>
            <person name="Chen C."/>
            <person name="Yanf M."/>
            <person name="Daum C."/>
            <person name="Ng V."/>
            <person name="Clum A."/>
            <person name="Steindorff A."/>
            <person name="Ohm R."/>
            <person name="Martin F."/>
            <person name="Silar P."/>
            <person name="Natvig D."/>
            <person name="Lalanne C."/>
            <person name="Gautier V."/>
            <person name="Ament-Velasquez S.L."/>
            <person name="Kruys A."/>
            <person name="Hutchinson M.I."/>
            <person name="Powell A.J."/>
            <person name="Barry K."/>
            <person name="Miller A.N."/>
            <person name="Grigoriev I.V."/>
            <person name="Debuchy R."/>
            <person name="Gladieux P."/>
            <person name="Thoren M.H."/>
            <person name="Johannesson H."/>
        </authorList>
    </citation>
    <scope>NUCLEOTIDE SEQUENCE</scope>
    <source>
        <strain evidence="1">8032-3</strain>
    </source>
</reference>
<evidence type="ECO:0000313" key="2">
    <source>
        <dbReference type="Proteomes" id="UP001244011"/>
    </source>
</evidence>
<proteinExistence type="predicted"/>
<dbReference type="Proteomes" id="UP001244011">
    <property type="component" value="Unassembled WGS sequence"/>
</dbReference>
<evidence type="ECO:0000313" key="1">
    <source>
        <dbReference type="EMBL" id="KAK1772757.1"/>
    </source>
</evidence>
<dbReference type="AlphaFoldDB" id="A0AAJ0CAW4"/>
<dbReference type="RefSeq" id="XP_060288970.1">
    <property type="nucleotide sequence ID" value="XM_060423353.1"/>
</dbReference>
<accession>A0AAJ0CAW4</accession>
<dbReference type="GeneID" id="85306540"/>
<comment type="caution">
    <text evidence="1">The sequence shown here is derived from an EMBL/GenBank/DDBJ whole genome shotgun (WGS) entry which is preliminary data.</text>
</comment>
<keyword evidence="2" id="KW-1185">Reference proteome</keyword>
<name>A0AAJ0CAW4_9PEZI</name>